<dbReference type="InterPro" id="IPR003593">
    <property type="entry name" value="AAA+_ATPase"/>
</dbReference>
<keyword evidence="3" id="KW-0238">DNA-binding</keyword>
<dbReference type="PANTHER" id="PTHR43788:SF6">
    <property type="entry name" value="DNA HELICASE B"/>
    <property type="match status" value="1"/>
</dbReference>
<feature type="domain" description="Helix-hairpin-helix DNA-binding motif class 1" evidence="4">
    <location>
        <begin position="120"/>
        <end position="139"/>
    </location>
</feature>
<dbReference type="GO" id="GO:0017116">
    <property type="term" value="F:single-stranded DNA helicase activity"/>
    <property type="evidence" value="ECO:0007669"/>
    <property type="project" value="TreeGrafter"/>
</dbReference>
<keyword evidence="3" id="KW-0378">Hydrolase</keyword>
<dbReference type="Pfam" id="PF13538">
    <property type="entry name" value="UvrD_C_2"/>
    <property type="match status" value="1"/>
</dbReference>
<dbReference type="Gene3D" id="3.40.50.300">
    <property type="entry name" value="P-loop containing nucleotide triphosphate hydrolases"/>
    <property type="match status" value="2"/>
</dbReference>
<keyword evidence="3" id="KW-0347">Helicase</keyword>
<comment type="similarity">
    <text evidence="3">Belongs to the RecD family. RecD2 subfamily.</text>
</comment>
<dbReference type="Gene3D" id="1.10.150.20">
    <property type="entry name" value="5' to 3' exonuclease, C-terminal subdomain"/>
    <property type="match status" value="1"/>
</dbReference>
<evidence type="ECO:0000256" key="3">
    <source>
        <dbReference type="HAMAP-Rule" id="MF_01488"/>
    </source>
</evidence>
<dbReference type="Pfam" id="PF18335">
    <property type="entry name" value="SH3_13"/>
    <property type="match status" value="1"/>
</dbReference>
<dbReference type="Proteomes" id="UP000214588">
    <property type="component" value="Unassembled WGS sequence"/>
</dbReference>
<dbReference type="SUPFAM" id="SSF52540">
    <property type="entry name" value="P-loop containing nucleoside triphosphate hydrolases"/>
    <property type="match status" value="1"/>
</dbReference>
<dbReference type="InterPro" id="IPR050534">
    <property type="entry name" value="Coronavir_polyprotein_1ab"/>
</dbReference>
<dbReference type="GO" id="GO:0006281">
    <property type="term" value="P:DNA repair"/>
    <property type="evidence" value="ECO:0007669"/>
    <property type="project" value="InterPro"/>
</dbReference>
<name>A0A226C1F3_9FIRM</name>
<dbReference type="GO" id="GO:0043139">
    <property type="term" value="F:5'-3' DNA helicase activity"/>
    <property type="evidence" value="ECO:0007669"/>
    <property type="project" value="UniProtKB-UniRule"/>
</dbReference>
<comment type="catalytic activity">
    <reaction evidence="3">
        <text>ATP + H2O = ADP + phosphate + H(+)</text>
        <dbReference type="Rhea" id="RHEA:13065"/>
        <dbReference type="ChEBI" id="CHEBI:15377"/>
        <dbReference type="ChEBI" id="CHEBI:15378"/>
        <dbReference type="ChEBI" id="CHEBI:30616"/>
        <dbReference type="ChEBI" id="CHEBI:43474"/>
        <dbReference type="ChEBI" id="CHEBI:456216"/>
        <dbReference type="EC" id="5.6.2.3"/>
    </reaction>
</comment>
<dbReference type="GO" id="GO:0009338">
    <property type="term" value="C:exodeoxyribonuclease V complex"/>
    <property type="evidence" value="ECO:0007669"/>
    <property type="project" value="TreeGrafter"/>
</dbReference>
<comment type="caution">
    <text evidence="6">The sequence shown here is derived from an EMBL/GenBank/DDBJ whole genome shotgun (WGS) entry which is preliminary data.</text>
</comment>
<keyword evidence="3" id="KW-0413">Isomerase</keyword>
<dbReference type="HAMAP" id="MF_01488">
    <property type="entry name" value="RecD2"/>
    <property type="match status" value="1"/>
</dbReference>
<dbReference type="SMART" id="SM00382">
    <property type="entry name" value="AAA"/>
    <property type="match status" value="1"/>
</dbReference>
<dbReference type="GO" id="GO:0003677">
    <property type="term" value="F:DNA binding"/>
    <property type="evidence" value="ECO:0007669"/>
    <property type="project" value="UniProtKB-UniRule"/>
</dbReference>
<keyword evidence="1 3" id="KW-0547">Nucleotide-binding</keyword>
<keyword evidence="2 3" id="KW-0067">ATP-binding</keyword>
<dbReference type="SUPFAM" id="SSF47781">
    <property type="entry name" value="RuvA domain 2-like"/>
    <property type="match status" value="1"/>
</dbReference>
<evidence type="ECO:0000313" key="6">
    <source>
        <dbReference type="EMBL" id="OWZ85056.1"/>
    </source>
</evidence>
<evidence type="ECO:0000256" key="2">
    <source>
        <dbReference type="ARBA" id="ARBA00022840"/>
    </source>
</evidence>
<dbReference type="InterPro" id="IPR029493">
    <property type="entry name" value="RecD2-like_HHH"/>
</dbReference>
<dbReference type="GO" id="GO:0006310">
    <property type="term" value="P:DNA recombination"/>
    <property type="evidence" value="ECO:0007669"/>
    <property type="project" value="InterPro"/>
</dbReference>
<proteinExistence type="inferred from homology"/>
<sequence length="725" mass="81364">MIMTQVEGVIKRITYHNSENFFTVAKLVTDDSKQELTIVGNMPHLTPGERVSLQGEYTTHKKFGRQFQVDSYEIKLPVTVDGLVKFLSSGFIKGIGPKTADSLVKHFGKEVLDIIEKEPERLKEISGIGEEKAKQIYSGYIEHQQIKDIMVFLQGFGVSPGYALKIYRKFGEQTIQKVSENPYSLARDVFGIGFKTADQIAQKMGVSKESKERTKAAVIYLLEEGTQDGNTYLEREQLIKEMKELEVIPQDIKKILQELVDEKEIVVEDIPELGQLIYSSPFFFAEQGVANRLKKIKEGINQELVTKLDKEVENYHNRQDLTLSPEQQEVLKRVPKTGLMIVTGGPGTGKTTVINCLVDIFERAGHKVMLSAPTGRAAKRMSEATQSEAKTIHRLLEFSHSKGEGSGFQRNQDRPLQCDLLIVDEASMIDTLLMNNLLKAVAPGTRLILVGDIDQLPSVGAGNVLNDIIASKRIPVVRLRTVFRQAKESMVVVNAHRINQGEFPILNKKGKDFFFLPREDPEEVVKTIISLCAKRLPKYNDYNPRDDIQVLAPMRKTVTGVENLNHSLHNVLNPTKKDKPELTFGGRSFRLGDKVMQIKNDYEKDIFNGDTGVIVAIDSEEGSVRVDFGHSKGVSYEGRELDALVHAYAISVHKSQGSEYPVVVIPVTTQHYIMLQRNLLYTAITRAKSLVVLVGTKKALGISISNNKINERNSLLEYRIRALEV</sequence>
<dbReference type="InterPro" id="IPR006345">
    <property type="entry name" value="RecD2"/>
</dbReference>
<evidence type="ECO:0000259" key="4">
    <source>
        <dbReference type="SMART" id="SM00278"/>
    </source>
</evidence>
<dbReference type="GO" id="GO:0005524">
    <property type="term" value="F:ATP binding"/>
    <property type="evidence" value="ECO:0007669"/>
    <property type="project" value="UniProtKB-UniRule"/>
</dbReference>
<dbReference type="Pfam" id="PF13245">
    <property type="entry name" value="AAA_19"/>
    <property type="match status" value="1"/>
</dbReference>
<dbReference type="NCBIfam" id="TIGR01448">
    <property type="entry name" value="recD_rel"/>
    <property type="match status" value="1"/>
</dbReference>
<dbReference type="EC" id="5.6.2.3" evidence="3"/>
<feature type="domain" description="Helix-hairpin-helix DNA-binding motif class 1" evidence="4">
    <location>
        <begin position="184"/>
        <end position="203"/>
    </location>
</feature>
<dbReference type="GO" id="GO:0016887">
    <property type="term" value="F:ATP hydrolysis activity"/>
    <property type="evidence" value="ECO:0007669"/>
    <property type="project" value="RHEA"/>
</dbReference>
<protein>
    <recommendedName>
        <fullName evidence="3">ATP-dependent RecD2 DNA helicase</fullName>
        <ecNumber evidence="3">5.6.2.3</ecNumber>
    </recommendedName>
    <alternativeName>
        <fullName evidence="3">DNA 5'-3' helicase subunit RecD2</fullName>
    </alternativeName>
</protein>
<dbReference type="SMART" id="SM00278">
    <property type="entry name" value="HhH1"/>
    <property type="match status" value="3"/>
</dbReference>
<dbReference type="InterPro" id="IPR055446">
    <property type="entry name" value="RecD2_N_OB"/>
</dbReference>
<organism evidence="6 7">
    <name type="scientific">Natranaerobius trueperi</name>
    <dbReference type="NCBI Taxonomy" id="759412"/>
    <lineage>
        <taxon>Bacteria</taxon>
        <taxon>Bacillati</taxon>
        <taxon>Bacillota</taxon>
        <taxon>Clostridia</taxon>
        <taxon>Natranaerobiales</taxon>
        <taxon>Natranaerobiaceae</taxon>
        <taxon>Natranaerobius</taxon>
    </lineage>
</organism>
<evidence type="ECO:0000259" key="5">
    <source>
        <dbReference type="SMART" id="SM00382"/>
    </source>
</evidence>
<dbReference type="Gene3D" id="1.10.10.2220">
    <property type="match status" value="1"/>
</dbReference>
<feature type="domain" description="AAA+ ATPase" evidence="5">
    <location>
        <begin position="336"/>
        <end position="480"/>
    </location>
</feature>
<evidence type="ECO:0000256" key="1">
    <source>
        <dbReference type="ARBA" id="ARBA00022741"/>
    </source>
</evidence>
<dbReference type="InterPro" id="IPR041451">
    <property type="entry name" value="RecD2_SH13"/>
</dbReference>
<dbReference type="Gene3D" id="2.30.30.940">
    <property type="match status" value="1"/>
</dbReference>
<reference evidence="6 7" key="1">
    <citation type="submission" date="2017-06" db="EMBL/GenBank/DDBJ databases">
        <title>Draft Genome Sequence of Natranaerobius trueperi halophilic, alkalithermophilic bacteria from soda lakes.</title>
        <authorList>
            <person name="Zhao B."/>
        </authorList>
    </citation>
    <scope>NUCLEOTIDE SEQUENCE [LARGE SCALE GENOMIC DNA]</scope>
    <source>
        <strain evidence="6 7">DSM 18760</strain>
    </source>
</reference>
<dbReference type="Pfam" id="PF14520">
    <property type="entry name" value="HHH_5"/>
    <property type="match status" value="1"/>
</dbReference>
<accession>A0A226C1F3</accession>
<dbReference type="CDD" id="cd18809">
    <property type="entry name" value="SF1_C_RecD"/>
    <property type="match status" value="1"/>
</dbReference>
<dbReference type="EMBL" id="NIQC01000001">
    <property type="protein sequence ID" value="OWZ85056.1"/>
    <property type="molecule type" value="Genomic_DNA"/>
</dbReference>
<evidence type="ECO:0000313" key="7">
    <source>
        <dbReference type="Proteomes" id="UP000214588"/>
    </source>
</evidence>
<dbReference type="Pfam" id="PF23139">
    <property type="entry name" value="OB_YrrC"/>
    <property type="match status" value="1"/>
</dbReference>
<dbReference type="Pfam" id="PF14490">
    <property type="entry name" value="HHH_RecD2"/>
    <property type="match status" value="1"/>
</dbReference>
<dbReference type="InterPro" id="IPR010994">
    <property type="entry name" value="RuvA_2-like"/>
</dbReference>
<dbReference type="AlphaFoldDB" id="A0A226C1F3"/>
<dbReference type="InterPro" id="IPR003583">
    <property type="entry name" value="Hlx-hairpin-Hlx_DNA-bd_motif"/>
</dbReference>
<dbReference type="PANTHER" id="PTHR43788">
    <property type="entry name" value="DNA2/NAM7 HELICASE FAMILY MEMBER"/>
    <property type="match status" value="1"/>
</dbReference>
<gene>
    <name evidence="3" type="primary">recD2</name>
    <name evidence="6" type="ORF">CDO51_00420</name>
</gene>
<dbReference type="CDD" id="cd17933">
    <property type="entry name" value="DEXSc_RecD-like"/>
    <property type="match status" value="1"/>
</dbReference>
<dbReference type="InterPro" id="IPR027417">
    <property type="entry name" value="P-loop_NTPase"/>
</dbReference>
<feature type="binding site" evidence="3">
    <location>
        <begin position="347"/>
        <end position="351"/>
    </location>
    <ligand>
        <name>ATP</name>
        <dbReference type="ChEBI" id="CHEBI:30616"/>
    </ligand>
</feature>
<comment type="function">
    <text evidence="3">DNA-dependent ATPase and ATP-dependent 5'-3' DNA helicase. Has no activity on blunt DNA or DNA with 3'-overhangs, requires at least 10 bases of 5'-ssDNA for helicase activity.</text>
</comment>
<dbReference type="InterPro" id="IPR027785">
    <property type="entry name" value="UvrD-like_helicase_C"/>
</dbReference>
<dbReference type="OrthoDB" id="9803432at2"/>
<keyword evidence="7" id="KW-1185">Reference proteome</keyword>
<feature type="domain" description="Helix-hairpin-helix DNA-binding motif class 1" evidence="4">
    <location>
        <begin position="85"/>
        <end position="106"/>
    </location>
</feature>